<dbReference type="Pfam" id="PF25482">
    <property type="entry name" value="DUF7905"/>
    <property type="match status" value="1"/>
</dbReference>
<sequence>MRKIFNSGADQVLAKPPPKLVVTVHIVLPAHGRGFKDVDPSDVDTRALLSRVAKDHKVKIDAEESDSFVTVTVKATHRPAAKDAIAVLRERLLYQPGEEAVWRTQLMVHPPKAGKSYFTAVLQHKEGTIGRRVVAQETTGLKPVNTDDVAAVELEYRDELTRSLDLTAKILRQNPNGMRMRVLFGTLVLDEWPKNKTDYNFAELTNLVHRAGGRGTAHMELTLNEISVKTLRGRLTSSNMELPESVREYLELELEHAHSLIVETKNLRVESTLEPVQAQGNWKESTKESRQFTLGPFKTSLQEKQPKKAEIATACPEGLHDWALEIRHRIADDVKNSAPFTVQELERNLRFKGDALRDDFPDVTISPQFLSRHDVTKVYSKETWRYMLSMRYVVEINLFREMGQQKSAVAPGARGTVALYSEDWDEDMRAGALPPRQWNDSFSEQFLRQSDGETAPGELPGQAAQPMEHLLLWIKWIRSVLDESVDGKGSSGTM</sequence>
<reference evidence="2 3" key="1">
    <citation type="submission" date="2018-04" db="EMBL/GenBank/DDBJ databases">
        <authorList>
            <person name="Huttner S."/>
            <person name="Dainat J."/>
        </authorList>
    </citation>
    <scope>NUCLEOTIDE SEQUENCE [LARGE SCALE GENOMIC DNA]</scope>
</reference>
<protein>
    <submittedName>
        <fullName evidence="2">E0d32aa4-3942-40ed-89d1-57838db8bd8e</fullName>
    </submittedName>
</protein>
<name>A0A3S4AJT5_9PEZI</name>
<evidence type="ECO:0000313" key="2">
    <source>
        <dbReference type="EMBL" id="SPQ19341.1"/>
    </source>
</evidence>
<evidence type="ECO:0000313" key="3">
    <source>
        <dbReference type="Proteomes" id="UP000289323"/>
    </source>
</evidence>
<dbReference type="InterPro" id="IPR057227">
    <property type="entry name" value="DUF7905"/>
</dbReference>
<organism evidence="2 3">
    <name type="scientific">Thermothielavioides terrestris</name>
    <dbReference type="NCBI Taxonomy" id="2587410"/>
    <lineage>
        <taxon>Eukaryota</taxon>
        <taxon>Fungi</taxon>
        <taxon>Dikarya</taxon>
        <taxon>Ascomycota</taxon>
        <taxon>Pezizomycotina</taxon>
        <taxon>Sordariomycetes</taxon>
        <taxon>Sordariomycetidae</taxon>
        <taxon>Sordariales</taxon>
        <taxon>Chaetomiaceae</taxon>
        <taxon>Thermothielavioides</taxon>
    </lineage>
</organism>
<gene>
    <name evidence="2" type="ORF">TT172_LOCUS1760</name>
</gene>
<dbReference type="Proteomes" id="UP000289323">
    <property type="component" value="Unassembled WGS sequence"/>
</dbReference>
<dbReference type="EMBL" id="OUUZ01000001">
    <property type="protein sequence ID" value="SPQ19341.1"/>
    <property type="molecule type" value="Genomic_DNA"/>
</dbReference>
<accession>A0A3S4AJT5</accession>
<evidence type="ECO:0000259" key="1">
    <source>
        <dbReference type="Pfam" id="PF25482"/>
    </source>
</evidence>
<proteinExistence type="predicted"/>
<feature type="domain" description="DUF7905" evidence="1">
    <location>
        <begin position="160"/>
        <end position="405"/>
    </location>
</feature>
<dbReference type="AlphaFoldDB" id="A0A3S4AJT5"/>